<dbReference type="Proteomes" id="UP000824065">
    <property type="component" value="Unassembled WGS sequence"/>
</dbReference>
<proteinExistence type="predicted"/>
<sequence>MEMTVRMPANYNLMTEDEMTYTTGGADAGSAAAVITGGISLAIWGLGLYNWIDQLLGARRWYAANKTGNIGTDLEKGIDTWLNYTTSSVLNCVRSVLATASSLGSPIGWVATAVAFGTV</sequence>
<feature type="transmembrane region" description="Helical" evidence="1">
    <location>
        <begin position="28"/>
        <end position="52"/>
    </location>
</feature>
<reference evidence="2" key="1">
    <citation type="journal article" date="2021" name="PeerJ">
        <title>Extensive microbial diversity within the chicken gut microbiome revealed by metagenomics and culture.</title>
        <authorList>
            <person name="Gilroy R."/>
            <person name="Ravi A."/>
            <person name="Getino M."/>
            <person name="Pursley I."/>
            <person name="Horton D.L."/>
            <person name="Alikhan N.F."/>
            <person name="Baker D."/>
            <person name="Gharbi K."/>
            <person name="Hall N."/>
            <person name="Watson M."/>
            <person name="Adriaenssens E.M."/>
            <person name="Foster-Nyarko E."/>
            <person name="Jarju S."/>
            <person name="Secka A."/>
            <person name="Antonio M."/>
            <person name="Oren A."/>
            <person name="Chaudhuri R.R."/>
            <person name="La Ragione R."/>
            <person name="Hildebrand F."/>
            <person name="Pallen M.J."/>
        </authorList>
    </citation>
    <scope>NUCLEOTIDE SEQUENCE</scope>
    <source>
        <strain evidence="2">ChiBcec16-3735</strain>
    </source>
</reference>
<evidence type="ECO:0000256" key="1">
    <source>
        <dbReference type="SAM" id="Phobius"/>
    </source>
</evidence>
<name>A0A9D2FGJ9_9FIRM</name>
<protein>
    <submittedName>
        <fullName evidence="2">Uncharacterized protein</fullName>
    </submittedName>
</protein>
<evidence type="ECO:0000313" key="2">
    <source>
        <dbReference type="EMBL" id="HIZ58191.1"/>
    </source>
</evidence>
<keyword evidence="1" id="KW-1133">Transmembrane helix</keyword>
<dbReference type="AlphaFoldDB" id="A0A9D2FGJ9"/>
<keyword evidence="1" id="KW-0472">Membrane</keyword>
<organism evidence="2 3">
    <name type="scientific">Candidatus Faecalibacterium gallistercoris</name>
    <dbReference type="NCBI Taxonomy" id="2838579"/>
    <lineage>
        <taxon>Bacteria</taxon>
        <taxon>Bacillati</taxon>
        <taxon>Bacillota</taxon>
        <taxon>Clostridia</taxon>
        <taxon>Eubacteriales</taxon>
        <taxon>Oscillospiraceae</taxon>
        <taxon>Faecalibacterium</taxon>
    </lineage>
</organism>
<comment type="caution">
    <text evidence="2">The sequence shown here is derived from an EMBL/GenBank/DDBJ whole genome shotgun (WGS) entry which is preliminary data.</text>
</comment>
<evidence type="ECO:0000313" key="3">
    <source>
        <dbReference type="Proteomes" id="UP000824065"/>
    </source>
</evidence>
<dbReference type="EMBL" id="DXBJ01000046">
    <property type="protein sequence ID" value="HIZ58191.1"/>
    <property type="molecule type" value="Genomic_DNA"/>
</dbReference>
<keyword evidence="1" id="KW-0812">Transmembrane</keyword>
<gene>
    <name evidence="2" type="ORF">H9725_06385</name>
</gene>
<accession>A0A9D2FGJ9</accession>
<reference evidence="2" key="2">
    <citation type="submission" date="2021-04" db="EMBL/GenBank/DDBJ databases">
        <authorList>
            <person name="Gilroy R."/>
        </authorList>
    </citation>
    <scope>NUCLEOTIDE SEQUENCE</scope>
    <source>
        <strain evidence="2">ChiBcec16-3735</strain>
    </source>
</reference>